<sequence>MAITTTHITDYVYSAQNDYGHSARIDMREGDKEHLGPMELVLSALSGCVAVEVALMIKKRRKTLEAMEIRAEGDRNENPPRSYTAIRLHFIITSPDANIEEVEKIVLLSLEKYCSVADSLKAGITPSCEIRRGLLEKE</sequence>
<evidence type="ECO:0000313" key="4">
    <source>
        <dbReference type="EMBL" id="MCA6077653.1"/>
    </source>
</evidence>
<dbReference type="PANTHER" id="PTHR34352:SF1">
    <property type="entry name" value="PROTEIN YHFA"/>
    <property type="match status" value="1"/>
</dbReference>
<keyword evidence="1" id="KW-1133">Transmembrane helix</keyword>
<dbReference type="InterPro" id="IPR036102">
    <property type="entry name" value="OsmC/Ohrsf"/>
</dbReference>
<keyword evidence="1" id="KW-0472">Membrane</keyword>
<dbReference type="EMBL" id="JAIXNE010000004">
    <property type="protein sequence ID" value="MCA6077653.1"/>
    <property type="molecule type" value="Genomic_DNA"/>
</dbReference>
<feature type="transmembrane region" description="Helical" evidence="1">
    <location>
        <begin position="40"/>
        <end position="57"/>
    </location>
</feature>
<evidence type="ECO:0000313" key="5">
    <source>
        <dbReference type="Proteomes" id="UP001139409"/>
    </source>
</evidence>
<gene>
    <name evidence="2" type="ORF">LDX50_10735</name>
    <name evidence="3" type="ORF">LDX50_16705</name>
    <name evidence="4" type="ORF">LDX50_22425</name>
</gene>
<evidence type="ECO:0000313" key="3">
    <source>
        <dbReference type="EMBL" id="MCA6076525.1"/>
    </source>
</evidence>
<accession>A0A9X1HSS6</accession>
<dbReference type="EMBL" id="JAIXNE010000002">
    <property type="protein sequence ID" value="MCA6075348.1"/>
    <property type="molecule type" value="Genomic_DNA"/>
</dbReference>
<dbReference type="PANTHER" id="PTHR34352">
    <property type="entry name" value="PROTEIN YHFA"/>
    <property type="match status" value="1"/>
</dbReference>
<protein>
    <submittedName>
        <fullName evidence="4">OsmC family protein</fullName>
    </submittedName>
</protein>
<organism evidence="4 5">
    <name type="scientific">Fulvivirga sedimenti</name>
    <dbReference type="NCBI Taxonomy" id="2879465"/>
    <lineage>
        <taxon>Bacteria</taxon>
        <taxon>Pseudomonadati</taxon>
        <taxon>Bacteroidota</taxon>
        <taxon>Cytophagia</taxon>
        <taxon>Cytophagales</taxon>
        <taxon>Fulvivirgaceae</taxon>
        <taxon>Fulvivirga</taxon>
    </lineage>
</organism>
<dbReference type="RefSeq" id="WP_225698451.1">
    <property type="nucleotide sequence ID" value="NZ_JAIXNE010000002.1"/>
</dbReference>
<dbReference type="InterPro" id="IPR015946">
    <property type="entry name" value="KH_dom-like_a/b"/>
</dbReference>
<keyword evidence="1" id="KW-0812">Transmembrane</keyword>
<dbReference type="EMBL" id="JAIXNE010000003">
    <property type="protein sequence ID" value="MCA6076525.1"/>
    <property type="molecule type" value="Genomic_DNA"/>
</dbReference>
<dbReference type="AlphaFoldDB" id="A0A9X1HSS6"/>
<evidence type="ECO:0000256" key="1">
    <source>
        <dbReference type="SAM" id="Phobius"/>
    </source>
</evidence>
<evidence type="ECO:0000313" key="2">
    <source>
        <dbReference type="EMBL" id="MCA6075348.1"/>
    </source>
</evidence>
<comment type="caution">
    <text evidence="4">The sequence shown here is derived from an EMBL/GenBank/DDBJ whole genome shotgun (WGS) entry which is preliminary data.</text>
</comment>
<reference evidence="4" key="1">
    <citation type="submission" date="2021-09" db="EMBL/GenBank/DDBJ databases">
        <title>Fulvivirga sp. isolated from coastal sediment.</title>
        <authorList>
            <person name="Yu H."/>
        </authorList>
    </citation>
    <scope>NUCLEOTIDE SEQUENCE</scope>
    <source>
        <strain evidence="4">1062</strain>
    </source>
</reference>
<dbReference type="SUPFAM" id="SSF82784">
    <property type="entry name" value="OsmC-like"/>
    <property type="match status" value="1"/>
</dbReference>
<dbReference type="Proteomes" id="UP001139409">
    <property type="component" value="Unassembled WGS sequence"/>
</dbReference>
<name>A0A9X1HSS6_9BACT</name>
<proteinExistence type="predicted"/>
<dbReference type="Pfam" id="PF02566">
    <property type="entry name" value="OsmC"/>
    <property type="match status" value="1"/>
</dbReference>
<dbReference type="Gene3D" id="3.30.300.20">
    <property type="match status" value="1"/>
</dbReference>
<dbReference type="InterPro" id="IPR003718">
    <property type="entry name" value="OsmC/Ohr_fam"/>
</dbReference>
<keyword evidence="5" id="KW-1185">Reference proteome</keyword>